<gene>
    <name evidence="2" type="ORF">ABIE08_000001</name>
</gene>
<protein>
    <submittedName>
        <fullName evidence="2">Uncharacterized protein</fullName>
    </submittedName>
</protein>
<organism evidence="2 3">
    <name type="scientific">Kaistia defluvii</name>
    <dbReference type="NCBI Taxonomy" id="410841"/>
    <lineage>
        <taxon>Bacteria</taxon>
        <taxon>Pseudomonadati</taxon>
        <taxon>Pseudomonadota</taxon>
        <taxon>Alphaproteobacteria</taxon>
        <taxon>Hyphomicrobiales</taxon>
        <taxon>Kaistiaceae</taxon>
        <taxon>Kaistia</taxon>
    </lineage>
</organism>
<sequence length="52" mass="5645">MIYRLPPRQADGNGPSPDRAKSRRTRFDKETQMRNLILAAASVAFLASGAAA</sequence>
<proteinExistence type="predicted"/>
<accession>A0ABV2QSX6</accession>
<evidence type="ECO:0000256" key="1">
    <source>
        <dbReference type="SAM" id="MobiDB-lite"/>
    </source>
</evidence>
<reference evidence="2 3" key="1">
    <citation type="submission" date="2024-06" db="EMBL/GenBank/DDBJ databases">
        <title>Sorghum-associated microbial communities from plants grown in Nebraska, USA.</title>
        <authorList>
            <person name="Schachtman D."/>
        </authorList>
    </citation>
    <scope>NUCLEOTIDE SEQUENCE [LARGE SCALE GENOMIC DNA]</scope>
    <source>
        <strain evidence="2 3">3207</strain>
    </source>
</reference>
<evidence type="ECO:0000313" key="3">
    <source>
        <dbReference type="Proteomes" id="UP001549321"/>
    </source>
</evidence>
<comment type="caution">
    <text evidence="2">The sequence shown here is derived from an EMBL/GenBank/DDBJ whole genome shotgun (WGS) entry which is preliminary data.</text>
</comment>
<name>A0ABV2QSX6_9HYPH</name>
<dbReference type="Proteomes" id="UP001549321">
    <property type="component" value="Unassembled WGS sequence"/>
</dbReference>
<dbReference type="EMBL" id="JBEPSM010000001">
    <property type="protein sequence ID" value="MET4632088.1"/>
    <property type="molecule type" value="Genomic_DNA"/>
</dbReference>
<feature type="region of interest" description="Disordered" evidence="1">
    <location>
        <begin position="1"/>
        <end position="29"/>
    </location>
</feature>
<feature type="non-terminal residue" evidence="2">
    <location>
        <position position="52"/>
    </location>
</feature>
<keyword evidence="3" id="KW-1185">Reference proteome</keyword>
<evidence type="ECO:0000313" key="2">
    <source>
        <dbReference type="EMBL" id="MET4632088.1"/>
    </source>
</evidence>